<proteinExistence type="predicted"/>
<comment type="caution">
    <text evidence="1">The sequence shown here is derived from an EMBL/GenBank/DDBJ whole genome shotgun (WGS) entry which is preliminary data.</text>
</comment>
<dbReference type="EMBL" id="JALIGE010000075">
    <property type="protein sequence ID" value="MCS2162845.1"/>
    <property type="molecule type" value="Genomic_DNA"/>
</dbReference>
<accession>A0ABT2E4M8</accession>
<gene>
    <name evidence="1" type="ORF">MUU47_17305</name>
</gene>
<dbReference type="RefSeq" id="WP_258989377.1">
    <property type="nucleotide sequence ID" value="NZ_JALIGE010000075.1"/>
</dbReference>
<dbReference type="PROSITE" id="PS51257">
    <property type="entry name" value="PROKAR_LIPOPROTEIN"/>
    <property type="match status" value="1"/>
</dbReference>
<organism evidence="1 2">
    <name type="scientific">Scandinavium hiltneri</name>
    <dbReference type="NCBI Taxonomy" id="2926519"/>
    <lineage>
        <taxon>Bacteria</taxon>
        <taxon>Pseudomonadati</taxon>
        <taxon>Pseudomonadota</taxon>
        <taxon>Gammaproteobacteria</taxon>
        <taxon>Enterobacterales</taxon>
        <taxon>Enterobacteriaceae</taxon>
        <taxon>Scandinavium</taxon>
    </lineage>
</organism>
<sequence length="106" mass="11862">MKKLLYVLPVFLLAGCGDKAPKCSGEDSIGVVKKILTREYLQKGLIKLTEVNVQAIRTIGVDKEVDISHCAASVSMKDDADREYQKDITYDTQYTDDKSQIYVTIN</sequence>
<dbReference type="Proteomes" id="UP001205357">
    <property type="component" value="Unassembled WGS sequence"/>
</dbReference>
<evidence type="ECO:0000313" key="1">
    <source>
        <dbReference type="EMBL" id="MCS2162845.1"/>
    </source>
</evidence>
<evidence type="ECO:0008006" key="3">
    <source>
        <dbReference type="Google" id="ProtNLM"/>
    </source>
</evidence>
<evidence type="ECO:0000313" key="2">
    <source>
        <dbReference type="Proteomes" id="UP001205357"/>
    </source>
</evidence>
<name>A0ABT2E4M8_9ENTR</name>
<keyword evidence="2" id="KW-1185">Reference proteome</keyword>
<protein>
    <recommendedName>
        <fullName evidence="3">Lipoprotein</fullName>
    </recommendedName>
</protein>
<reference evidence="1 2" key="1">
    <citation type="submission" date="2022-04" db="EMBL/GenBank/DDBJ databases">
        <title>Proposal of a three novel species of Scandinavium, Scandinavium hiltneri, Scandinavium manionii, Scandinavium tedordense.</title>
        <authorList>
            <person name="Maddock D.W."/>
            <person name="Brady C.L."/>
            <person name="Denman S."/>
            <person name="Arnold D."/>
        </authorList>
    </citation>
    <scope>NUCLEOTIDE SEQUENCE [LARGE SCALE GENOMIC DNA]</scope>
    <source>
        <strain evidence="1 2">H11S7</strain>
    </source>
</reference>